<dbReference type="CDD" id="cd00067">
    <property type="entry name" value="GAL4"/>
    <property type="match status" value="1"/>
</dbReference>
<dbReference type="PROSITE" id="PS50048">
    <property type="entry name" value="ZN2_CY6_FUNGAL_2"/>
    <property type="match status" value="1"/>
</dbReference>
<dbReference type="SUPFAM" id="SSF57701">
    <property type="entry name" value="Zn2/Cys6 DNA-binding domain"/>
    <property type="match status" value="1"/>
</dbReference>
<evidence type="ECO:0000256" key="6">
    <source>
        <dbReference type="PROSITE-ProRule" id="PRU00339"/>
    </source>
</evidence>
<dbReference type="Pfam" id="PF13374">
    <property type="entry name" value="TPR_10"/>
    <property type="match status" value="1"/>
</dbReference>
<evidence type="ECO:0000313" key="9">
    <source>
        <dbReference type="EMBL" id="KAK7053330.1"/>
    </source>
</evidence>
<dbReference type="SUPFAM" id="SSF48452">
    <property type="entry name" value="TPR-like"/>
    <property type="match status" value="1"/>
</dbReference>
<comment type="caution">
    <text evidence="9">The sequence shown here is derived from an EMBL/GenBank/DDBJ whole genome shotgun (WGS) entry which is preliminary data.</text>
</comment>
<dbReference type="InterPro" id="IPR001138">
    <property type="entry name" value="Zn2Cys6_DnaBD"/>
</dbReference>
<dbReference type="PROSITE" id="PS00463">
    <property type="entry name" value="ZN2_CY6_FUNGAL_1"/>
    <property type="match status" value="1"/>
</dbReference>
<evidence type="ECO:0000256" key="7">
    <source>
        <dbReference type="SAM" id="MobiDB-lite"/>
    </source>
</evidence>
<dbReference type="InterPro" id="IPR050987">
    <property type="entry name" value="AtrR-like"/>
</dbReference>
<keyword evidence="4" id="KW-0539">Nucleus</keyword>
<organism evidence="9 10">
    <name type="scientific">Paramarasmius palmivorus</name>
    <dbReference type="NCBI Taxonomy" id="297713"/>
    <lineage>
        <taxon>Eukaryota</taxon>
        <taxon>Fungi</taxon>
        <taxon>Dikarya</taxon>
        <taxon>Basidiomycota</taxon>
        <taxon>Agaricomycotina</taxon>
        <taxon>Agaricomycetes</taxon>
        <taxon>Agaricomycetidae</taxon>
        <taxon>Agaricales</taxon>
        <taxon>Marasmiineae</taxon>
        <taxon>Marasmiaceae</taxon>
        <taxon>Paramarasmius</taxon>
    </lineage>
</organism>
<dbReference type="GO" id="GO:0003677">
    <property type="term" value="F:DNA binding"/>
    <property type="evidence" value="ECO:0007669"/>
    <property type="project" value="InterPro"/>
</dbReference>
<dbReference type="InterPro" id="IPR019734">
    <property type="entry name" value="TPR_rpt"/>
</dbReference>
<dbReference type="CDD" id="cd12148">
    <property type="entry name" value="fungal_TF_MHR"/>
    <property type="match status" value="1"/>
</dbReference>
<keyword evidence="6" id="KW-0802">TPR repeat</keyword>
<feature type="compositionally biased region" description="Polar residues" evidence="7">
    <location>
        <begin position="1028"/>
        <end position="1047"/>
    </location>
</feature>
<name>A0AAW0DNC5_9AGAR</name>
<dbReference type="Pfam" id="PF13432">
    <property type="entry name" value="TPR_16"/>
    <property type="match status" value="1"/>
</dbReference>
<accession>A0AAW0DNC5</accession>
<dbReference type="InterPro" id="IPR007219">
    <property type="entry name" value="XnlR_reg_dom"/>
</dbReference>
<reference evidence="9 10" key="1">
    <citation type="submission" date="2024-01" db="EMBL/GenBank/DDBJ databases">
        <title>A draft genome for a cacao thread blight-causing isolate of Paramarasmius palmivorus.</title>
        <authorList>
            <person name="Baruah I.K."/>
            <person name="Bukari Y."/>
            <person name="Amoako-Attah I."/>
            <person name="Meinhardt L.W."/>
            <person name="Bailey B.A."/>
            <person name="Cohen S.P."/>
        </authorList>
    </citation>
    <scope>NUCLEOTIDE SEQUENCE [LARGE SCALE GENOMIC DNA]</scope>
    <source>
        <strain evidence="9 10">GH-12</strain>
    </source>
</reference>
<feature type="compositionally biased region" description="Polar residues" evidence="7">
    <location>
        <begin position="1"/>
        <end position="30"/>
    </location>
</feature>
<feature type="domain" description="Zn(2)-C6 fungal-type" evidence="8">
    <location>
        <begin position="53"/>
        <end position="86"/>
    </location>
</feature>
<feature type="repeat" description="TPR" evidence="6">
    <location>
        <begin position="1373"/>
        <end position="1406"/>
    </location>
</feature>
<dbReference type="GO" id="GO:0006351">
    <property type="term" value="P:DNA-templated transcription"/>
    <property type="evidence" value="ECO:0007669"/>
    <property type="project" value="InterPro"/>
</dbReference>
<keyword evidence="1" id="KW-0132">Cell division</keyword>
<dbReference type="Pfam" id="PF13181">
    <property type="entry name" value="TPR_8"/>
    <property type="match status" value="1"/>
</dbReference>
<dbReference type="InterPro" id="IPR005600">
    <property type="entry name" value="Gal4_dimer_dom"/>
</dbReference>
<feature type="compositionally biased region" description="Pro residues" evidence="7">
    <location>
        <begin position="837"/>
        <end position="846"/>
    </location>
</feature>
<sequence>MQASSSAYYPDSNSLADPFTRNASSSSTSVMKEYTPDHYNRGSAQKKRKIDRACDACRRRKTKCDGPKMPDNVCSNCIQSRKPCTYVEASKPRGPPKAYITALENRLESLESLLKRLRPDHDFTNELGPQIIRDSWKTDEATSKESKTPVPSTTSNPKTTTAPRSTASSSTRVPPTIQVAKASSHLALRSQHRRSGSHAMAVTSATSDPQTQNDSDYESETSSTRLYSSESDGLVDTYTAGMQRLTLRGPDATAEEDDNHTRFHGKSSTMNLVDATRKLKQQHILQTLDNDDPNYAQGDTSQQVSTLVNTSSTRRPEYWRFPKWEFVWEGLDVDSPEVLSGVLAKFPPAELAASLFELYFMHINTLFPLLHRPTFERQWKEGLQDRNIWFACLSMCMFAVASRWSQDVRVLPKSEQGRQPSEINWTLAGWDFFNVGLQVHRIRRSLFHPATLFEIQTLSLLSMFLRGTTSQGSAWTLLTIGLRKAQDAGAHRRTIYNRRPTVEEELWKRAFWHLVAFDRITSAQLGRACAVGEEDFDLDLPLDVDDEYWESEDPEQAFQQPPGKPSKVTAFILWLSLTQILAFALRTIYAVRPSRVFIAELKFPSSEDLVKQMDRALTEWVDSVPDYLKWSKDIADEVFSNQAASLYTTYHFTQILVHRLFIRPLRPSSVDRDSAAPSSALAICCNAAQSCAQIVERQRERTYSNHLDLIHIANVAAAILIIEVWHLRSKERVRMTSSIEDDIKPKYVQTIIELMGHVSSLMKVLEWLKLRYANVPAILKLLEQALPDTLEDPPEPRKPTLPQAVYTLDSSPEMTDLDIPFIRQSQTVPSSIQIPLSQPPHHPSQPPWTAFPSSEYPYATLDTRNGRSHSHSHSLDHLSYPQISNGYGMTQDDIADRNEAAVNLKRLRTSRSTNFWPQQPPADTYYSYDLPTLSGQERTIPNIGSMHRRSSFHLPTSGGERRHIRPDYSDFTLPDEGLMRGGGGRGFYPVSDARTVPGSNSSYSSYEDKDPRLSELLLALPASKRKSTPLQFDSTFSTSTPARNSQKTTLLEPTSPSSSQAATQTQSQSQDTHPQRHEHAPPLKVYTGEGNKNQEMLEADQLTTAALYIQNKDYLRVAGVLKGCKSPAAAFMGFYSRLLVHEHNAGEDWHKFDPRNSSTDPYYISKSCRDGVTGGETSRSVPDVPLSSLLSLLPLPPTHPLVQIFQIKTLNDLQIPGENEASLCDYLLGPDAFPGSLWLMSQRACVFFHMHEFGQAERQFERILAMDPQRIENIDIYSNILYVTDNRLGLTKLAHEFVPLGKDRPEVCCLLGNYYSLRGEHAKAVKYFRRAVDLDPSFLSAWTLLGHEYVEMKNSNAAIQAYRRSVDSYRKDYRAWYGLGQAYELVNMHQYALHYYQFSAALRPYDGRLWQGLGQCFDEIGRLREAIECYKRSLISANAQEIHTNLLLANAYWDLDERDESIAYHRRVVDICQSAVRPVHEYAKSALKVAEYQLKLPDGDLWLAHQYADIVSKSNSEDVVRAGELLKTITAEINVRASVESQAQATGSESEPKEVVDMQ</sequence>
<feature type="compositionally biased region" description="Low complexity" evidence="7">
    <location>
        <begin position="157"/>
        <end position="176"/>
    </location>
</feature>
<dbReference type="Gene3D" id="1.25.40.10">
    <property type="entry name" value="Tetratricopeptide repeat domain"/>
    <property type="match status" value="3"/>
</dbReference>
<dbReference type="Pfam" id="PF00172">
    <property type="entry name" value="Zn_clus"/>
    <property type="match status" value="1"/>
</dbReference>
<keyword evidence="10" id="KW-1185">Reference proteome</keyword>
<dbReference type="GO" id="GO:0000981">
    <property type="term" value="F:DNA-binding transcription factor activity, RNA polymerase II-specific"/>
    <property type="evidence" value="ECO:0007669"/>
    <property type="project" value="InterPro"/>
</dbReference>
<dbReference type="PROSITE" id="PS50005">
    <property type="entry name" value="TPR"/>
    <property type="match status" value="3"/>
</dbReference>
<feature type="compositionally biased region" description="Low complexity" evidence="7">
    <location>
        <begin position="1048"/>
        <end position="1070"/>
    </location>
</feature>
<proteinExistence type="predicted"/>
<dbReference type="Pfam" id="PF00515">
    <property type="entry name" value="TPR_1"/>
    <property type="match status" value="1"/>
</dbReference>
<feature type="region of interest" description="Disordered" evidence="7">
    <location>
        <begin position="1028"/>
        <end position="1088"/>
    </location>
</feature>
<dbReference type="Pfam" id="PF04082">
    <property type="entry name" value="Fungal_trans"/>
    <property type="match status" value="1"/>
</dbReference>
<dbReference type="GO" id="GO:0051301">
    <property type="term" value="P:cell division"/>
    <property type="evidence" value="ECO:0007669"/>
    <property type="project" value="UniProtKB-KW"/>
</dbReference>
<dbReference type="Gene3D" id="4.10.240.10">
    <property type="entry name" value="Zn(2)-C6 fungal-type DNA-binding domain"/>
    <property type="match status" value="1"/>
</dbReference>
<feature type="region of interest" description="Disordered" evidence="7">
    <location>
        <begin position="1"/>
        <end position="45"/>
    </location>
</feature>
<keyword evidence="3" id="KW-0498">Mitosis</keyword>
<dbReference type="Pfam" id="PF03902">
    <property type="entry name" value="Gal4_dimer"/>
    <property type="match status" value="1"/>
</dbReference>
<dbReference type="PANTHER" id="PTHR46910">
    <property type="entry name" value="TRANSCRIPTION FACTOR PDR1"/>
    <property type="match status" value="1"/>
</dbReference>
<dbReference type="SMART" id="SM00906">
    <property type="entry name" value="Fungal_trans"/>
    <property type="match status" value="1"/>
</dbReference>
<dbReference type="InterPro" id="IPR011990">
    <property type="entry name" value="TPR-like_helical_dom_sf"/>
</dbReference>
<dbReference type="SMART" id="SM00028">
    <property type="entry name" value="TPR"/>
    <property type="match status" value="6"/>
</dbReference>
<keyword evidence="2" id="KW-0479">Metal-binding</keyword>
<feature type="region of interest" description="Disordered" evidence="7">
    <location>
        <begin position="834"/>
        <end position="875"/>
    </location>
</feature>
<feature type="compositionally biased region" description="Polar residues" evidence="7">
    <location>
        <begin position="203"/>
        <end position="230"/>
    </location>
</feature>
<keyword evidence="5" id="KW-0131">Cell cycle</keyword>
<evidence type="ECO:0000256" key="2">
    <source>
        <dbReference type="ARBA" id="ARBA00022723"/>
    </source>
</evidence>
<evidence type="ECO:0000256" key="3">
    <source>
        <dbReference type="ARBA" id="ARBA00022776"/>
    </source>
</evidence>
<evidence type="ECO:0000313" key="10">
    <source>
        <dbReference type="Proteomes" id="UP001383192"/>
    </source>
</evidence>
<protein>
    <recommendedName>
        <fullName evidence="8">Zn(2)-C6 fungal-type domain-containing protein</fullName>
    </recommendedName>
</protein>
<feature type="region of interest" description="Disordered" evidence="7">
    <location>
        <begin position="982"/>
        <end position="1010"/>
    </location>
</feature>
<dbReference type="SMART" id="SM00066">
    <property type="entry name" value="GAL4"/>
    <property type="match status" value="1"/>
</dbReference>
<dbReference type="InterPro" id="IPR007192">
    <property type="entry name" value="APC8"/>
</dbReference>
<dbReference type="Proteomes" id="UP001383192">
    <property type="component" value="Unassembled WGS sequence"/>
</dbReference>
<dbReference type="GO" id="GO:0005680">
    <property type="term" value="C:anaphase-promoting complex"/>
    <property type="evidence" value="ECO:0007669"/>
    <property type="project" value="InterPro"/>
</dbReference>
<evidence type="ECO:0000259" key="8">
    <source>
        <dbReference type="PROSITE" id="PS50048"/>
    </source>
</evidence>
<evidence type="ECO:0000256" key="1">
    <source>
        <dbReference type="ARBA" id="ARBA00022618"/>
    </source>
</evidence>
<dbReference type="PANTHER" id="PTHR46910:SF38">
    <property type="entry name" value="ZN(2)-C6 FUNGAL-TYPE DOMAIN-CONTAINING PROTEIN"/>
    <property type="match status" value="1"/>
</dbReference>
<dbReference type="GO" id="GO:0008270">
    <property type="term" value="F:zinc ion binding"/>
    <property type="evidence" value="ECO:0007669"/>
    <property type="project" value="InterPro"/>
</dbReference>
<feature type="repeat" description="TPR" evidence="6">
    <location>
        <begin position="1339"/>
        <end position="1372"/>
    </location>
</feature>
<feature type="region of interest" description="Disordered" evidence="7">
    <location>
        <begin position="134"/>
        <end position="230"/>
    </location>
</feature>
<evidence type="ECO:0000256" key="4">
    <source>
        <dbReference type="ARBA" id="ARBA00023242"/>
    </source>
</evidence>
<dbReference type="EMBL" id="JAYKXP010000010">
    <property type="protein sequence ID" value="KAK7053330.1"/>
    <property type="molecule type" value="Genomic_DNA"/>
</dbReference>
<dbReference type="Pfam" id="PF04049">
    <property type="entry name" value="ANAPC8"/>
    <property type="match status" value="1"/>
</dbReference>
<gene>
    <name evidence="9" type="ORF">VNI00_003956</name>
</gene>
<feature type="compositionally biased region" description="Basic and acidic residues" evidence="7">
    <location>
        <begin position="134"/>
        <end position="147"/>
    </location>
</feature>
<dbReference type="InterPro" id="IPR036864">
    <property type="entry name" value="Zn2-C6_fun-type_DNA-bd_sf"/>
</dbReference>
<evidence type="ECO:0000256" key="5">
    <source>
        <dbReference type="ARBA" id="ARBA00023306"/>
    </source>
</evidence>
<feature type="repeat" description="TPR" evidence="6">
    <location>
        <begin position="1305"/>
        <end position="1338"/>
    </location>
</feature>